<gene>
    <name evidence="2" type="ORF">D2962_00340</name>
</gene>
<proteinExistence type="predicted"/>
<dbReference type="Proteomes" id="UP000280960">
    <property type="component" value="Chromosome"/>
</dbReference>
<dbReference type="AlphaFoldDB" id="A0A3G2R1B3"/>
<name>A0A3G2R1B3_9FIRM</name>
<feature type="transmembrane region" description="Helical" evidence="1">
    <location>
        <begin position="105"/>
        <end position="126"/>
    </location>
</feature>
<evidence type="ECO:0000256" key="1">
    <source>
        <dbReference type="SAM" id="Phobius"/>
    </source>
</evidence>
<feature type="transmembrane region" description="Helical" evidence="1">
    <location>
        <begin position="70"/>
        <end position="93"/>
    </location>
</feature>
<feature type="transmembrane region" description="Helical" evidence="1">
    <location>
        <begin position="138"/>
        <end position="158"/>
    </location>
</feature>
<keyword evidence="1" id="KW-0812">Transmembrane</keyword>
<accession>A0A3G2R1B3</accession>
<reference evidence="2 3" key="1">
    <citation type="submission" date="2018-10" db="EMBL/GenBank/DDBJ databases">
        <authorList>
            <person name="Zhang X."/>
        </authorList>
    </citation>
    <scope>NUCLEOTIDE SEQUENCE [LARGE SCALE GENOMIC DNA]</scope>
    <source>
        <strain evidence="2 3">SK-G1</strain>
    </source>
</reference>
<protein>
    <submittedName>
        <fullName evidence="2">Permease</fullName>
    </submittedName>
</protein>
<sequence>MFTIVLYLISIVFLIISFIKDKKKTKMALIKSWKSFMNILPAFAGVLALVGLALTILTPEIISRIIGANTGIIGMIITSIIGAITLIPGFVAFPLAASLLQKGAGIMQIAVFVSTLMMVGVVTMPLEIKYFGKKEAVLRNLFAYIFSFIVAFIIGMVVS</sequence>
<dbReference type="EMBL" id="CP033169">
    <property type="protein sequence ID" value="AYO29254.1"/>
    <property type="molecule type" value="Genomic_DNA"/>
</dbReference>
<keyword evidence="1" id="KW-1133">Transmembrane helix</keyword>
<dbReference type="RefSeq" id="WP_120765200.1">
    <property type="nucleotide sequence ID" value="NZ_CP033169.1"/>
</dbReference>
<keyword evidence="1" id="KW-0472">Membrane</keyword>
<feature type="transmembrane region" description="Helical" evidence="1">
    <location>
        <begin position="35"/>
        <end position="58"/>
    </location>
</feature>
<dbReference type="KEGG" id="bacg:D2962_00340"/>
<organism evidence="2 3">
    <name type="scientific">Biomaibacter acetigenes</name>
    <dbReference type="NCBI Taxonomy" id="2316383"/>
    <lineage>
        <taxon>Bacteria</taxon>
        <taxon>Bacillati</taxon>
        <taxon>Bacillota</taxon>
        <taxon>Clostridia</taxon>
        <taxon>Thermosediminibacterales</taxon>
        <taxon>Tepidanaerobacteraceae</taxon>
        <taxon>Biomaibacter</taxon>
    </lineage>
</organism>
<evidence type="ECO:0000313" key="3">
    <source>
        <dbReference type="Proteomes" id="UP000280960"/>
    </source>
</evidence>
<keyword evidence="3" id="KW-1185">Reference proteome</keyword>
<evidence type="ECO:0000313" key="2">
    <source>
        <dbReference type="EMBL" id="AYO29254.1"/>
    </source>
</evidence>